<reference evidence="1 2" key="1">
    <citation type="journal article" date="2023" name="Science">
        <title>Complex scaffold remodeling in plant triterpene biosynthesis.</title>
        <authorList>
            <person name="De La Pena R."/>
            <person name="Hodgson H."/>
            <person name="Liu J.C."/>
            <person name="Stephenson M.J."/>
            <person name="Martin A.C."/>
            <person name="Owen C."/>
            <person name="Harkess A."/>
            <person name="Leebens-Mack J."/>
            <person name="Jimenez L.E."/>
            <person name="Osbourn A."/>
            <person name="Sattely E.S."/>
        </authorList>
    </citation>
    <scope>NUCLEOTIDE SEQUENCE [LARGE SCALE GENOMIC DNA]</scope>
    <source>
        <strain evidence="2">cv. JPN11</strain>
        <tissue evidence="1">Leaf</tissue>
    </source>
</reference>
<sequence length="1489" mass="166907">MSNEKVYRTRATSIRNGTENKGLNTWVPRTPAKFSPIRKSENQSVLRFPEEKANSTGREEQQSRRGIDIELNKSIGEIDASEDVSLSPESEPVNSQEPVNLRTTRQGEAAEVVDSGNNTGNLFVLVDTPIGATANAKESDVLPSSDLLSAENLQNGTTNSPESCLSQDVPQNVPADVISPTAVENLESQPEKKKPGRRQKPKRKRHRPKVLVEGKPKKTQQPKPPKTPKPKTPKPPKKTPQPKTPKPPKETTRKRKRANESTKNTKQNSGKEECSLAVDKVVEKSASRKRRCVKENDKINSDAIVPYGKINSDAIVPCISSRPRRTLKAKRILNFDYEYDSSRATEALNFDKLSRVVLALKNENLSRDKIRSKRRKRLNILFMRTPVGQILPKRMKRRRRATKRANLTKLTDIPICNQLPNLSMKQEMVNVVERTVELPELMDVIDRVGATNVEERIEMEPRLVDLELPVVPTFKYEDFLHLTGPLEVPSQEFFGALELFPEVEGKLFSEQRFPEVSGMEILSERRLFPELLPATELFQEHSLALGMSSQLFPQQTIKSPVLEQTINSPGLGMGSQILQEPTELGMGSQILQEPTELGMGSQLLPHSLGQEMGIGMCEQTINPQEGQGIGSLEELLKEQIMCSLEHLQCQQMTSQQQKIDPVADKKRTAESRASASQEENNKALVVSGGGLRSGDGAMVPYHVTEKRKKRLTAKVYLDPETIRMWNLIMNIDDGTTADDQKRDEAKEKWWQTERQVFEGRIQSFTARMTLFLGDRRFKPWKGSVVDSVIGVYLTQNVADNLSSSAYMSLAARFPIKSTSNHAVRNTVPRITMGSDLIYLDGNTYFVTDPEPDGSCKLKDGMESLDELQDGMEPLDELKETADELKDKMEAVEITKDMDELKDKMEAMDITKDTVSFDQFNDRIQLSSEENLKADVASVGRSNIASTEIPHIKDTTLQQQGEEHLEDVYAGSTIMPNGNLHNTGDKILSCEECTRTDNGNQASTSGRNDLKSDCGSKSDIHDLFELSISPLNQENSKSHHATTKGKGPKLKEPKSTKKTTPTKKKKKDDNREQEDWEILRRMYSSCTERSNDHMDSVEWEAVRCADVDGIAEAIKDRGQQNIIAGRIKDFLNRLVKLHNCIDLEWLRNVPSDKVKEYLLEIQGLGLKSVECVRLLSLQHMAFPVDVNVGRIAVRLGWVPLEPLPGGVHLHLLEEKLLCSPSDSDVQMFDAAQGLALPGISEKRMVNTESSNAFGGNPPFSVNSIGSGNPYSVVYPIPVIPIESDSISKSDSQNRNCEPIIEVPQSPEPPEPEPEPEDFSIGDIEDIPTIRLQEREFKENVQSFMEMNKIILQDSRALVALTAEAASLPPRVLKESRNLRTEHMVYVLPSNHELLQGFDRLEPDDLCPYLLAIWSPGETPESCKPPKNKCNFEDSKLCNEETCYSCNNIREQDANIVRGTILIPLSIEGRFWVLKAAHGRFVDCIAEVKVD</sequence>
<keyword evidence="2" id="KW-1185">Reference proteome</keyword>
<dbReference type="EMBL" id="CM051395">
    <property type="protein sequence ID" value="KAJ4724941.1"/>
    <property type="molecule type" value="Genomic_DNA"/>
</dbReference>
<proteinExistence type="predicted"/>
<evidence type="ECO:0000313" key="1">
    <source>
        <dbReference type="EMBL" id="KAJ4724941.1"/>
    </source>
</evidence>
<name>A0ACC1YMC6_MELAZ</name>
<dbReference type="Proteomes" id="UP001164539">
    <property type="component" value="Chromosome 2"/>
</dbReference>
<accession>A0ACC1YMC6</accession>
<protein>
    <submittedName>
        <fullName evidence="1">Transcriptional activator DEMETER</fullName>
    </submittedName>
</protein>
<organism evidence="1 2">
    <name type="scientific">Melia azedarach</name>
    <name type="common">Chinaberry tree</name>
    <dbReference type="NCBI Taxonomy" id="155640"/>
    <lineage>
        <taxon>Eukaryota</taxon>
        <taxon>Viridiplantae</taxon>
        <taxon>Streptophyta</taxon>
        <taxon>Embryophyta</taxon>
        <taxon>Tracheophyta</taxon>
        <taxon>Spermatophyta</taxon>
        <taxon>Magnoliopsida</taxon>
        <taxon>eudicotyledons</taxon>
        <taxon>Gunneridae</taxon>
        <taxon>Pentapetalae</taxon>
        <taxon>rosids</taxon>
        <taxon>malvids</taxon>
        <taxon>Sapindales</taxon>
        <taxon>Meliaceae</taxon>
        <taxon>Melia</taxon>
    </lineage>
</organism>
<evidence type="ECO:0000313" key="2">
    <source>
        <dbReference type="Proteomes" id="UP001164539"/>
    </source>
</evidence>
<gene>
    <name evidence="1" type="ORF">OWV82_003873</name>
</gene>
<comment type="caution">
    <text evidence="1">The sequence shown here is derived from an EMBL/GenBank/DDBJ whole genome shotgun (WGS) entry which is preliminary data.</text>
</comment>